<evidence type="ECO:0000313" key="1">
    <source>
        <dbReference type="EMBL" id="SFH91890.1"/>
    </source>
</evidence>
<dbReference type="AlphaFoldDB" id="A0A1I3DYS3"/>
<sequence length="79" mass="9069">MMKIKKFLNLIFLLFLISCVNSKIQIINNQTCTLAKNSRDAILDLKSSILQDNILDYYKNSANKYDIIFYGSRSGSIDI</sequence>
<gene>
    <name evidence="1" type="ORF">SAMN05443292_0780</name>
</gene>
<dbReference type="Proteomes" id="UP000198931">
    <property type="component" value="Unassembled WGS sequence"/>
</dbReference>
<dbReference type="EMBL" id="FOQT01000001">
    <property type="protein sequence ID" value="SFH91890.1"/>
    <property type="molecule type" value="Genomic_DNA"/>
</dbReference>
<dbReference type="PROSITE" id="PS51257">
    <property type="entry name" value="PROKAR_LIPOPROTEIN"/>
    <property type="match status" value="1"/>
</dbReference>
<evidence type="ECO:0008006" key="3">
    <source>
        <dbReference type="Google" id="ProtNLM"/>
    </source>
</evidence>
<accession>A0A1I3DYS3</accession>
<name>A0A1I3DYS3_9FLAO</name>
<evidence type="ECO:0000313" key="2">
    <source>
        <dbReference type="Proteomes" id="UP000198931"/>
    </source>
</evidence>
<proteinExistence type="predicted"/>
<reference evidence="1 2" key="1">
    <citation type="submission" date="2016-10" db="EMBL/GenBank/DDBJ databases">
        <authorList>
            <person name="de Groot N.N."/>
        </authorList>
    </citation>
    <scope>NUCLEOTIDE SEQUENCE [LARGE SCALE GENOMIC DNA]</scope>
    <source>
        <strain evidence="1 2">DSM 26000</strain>
    </source>
</reference>
<dbReference type="STRING" id="1125876.SAMN05443292_0780"/>
<keyword evidence="2" id="KW-1185">Reference proteome</keyword>
<organism evidence="1 2">
    <name type="scientific">Halpernia frigidisoli</name>
    <dbReference type="NCBI Taxonomy" id="1125876"/>
    <lineage>
        <taxon>Bacteria</taxon>
        <taxon>Pseudomonadati</taxon>
        <taxon>Bacteroidota</taxon>
        <taxon>Flavobacteriia</taxon>
        <taxon>Flavobacteriales</taxon>
        <taxon>Weeksellaceae</taxon>
        <taxon>Chryseobacterium group</taxon>
        <taxon>Halpernia</taxon>
    </lineage>
</organism>
<protein>
    <recommendedName>
        <fullName evidence="3">Lipoprotein</fullName>
    </recommendedName>
</protein>